<feature type="compositionally biased region" description="Low complexity" evidence="1">
    <location>
        <begin position="1"/>
        <end position="14"/>
    </location>
</feature>
<proteinExistence type="predicted"/>
<name>A0A6A5YE46_9PEZI</name>
<evidence type="ECO:0000313" key="3">
    <source>
        <dbReference type="Proteomes" id="UP000799776"/>
    </source>
</evidence>
<gene>
    <name evidence="2" type="ORF">K490DRAFT_63377</name>
</gene>
<feature type="region of interest" description="Disordered" evidence="1">
    <location>
        <begin position="1"/>
        <end position="106"/>
    </location>
</feature>
<evidence type="ECO:0000313" key="2">
    <source>
        <dbReference type="EMBL" id="KAF2089240.1"/>
    </source>
</evidence>
<feature type="compositionally biased region" description="Low complexity" evidence="1">
    <location>
        <begin position="68"/>
        <end position="80"/>
    </location>
</feature>
<reference evidence="2" key="1">
    <citation type="journal article" date="2020" name="Stud. Mycol.">
        <title>101 Dothideomycetes genomes: a test case for predicting lifestyles and emergence of pathogens.</title>
        <authorList>
            <person name="Haridas S."/>
            <person name="Albert R."/>
            <person name="Binder M."/>
            <person name="Bloem J."/>
            <person name="Labutti K."/>
            <person name="Salamov A."/>
            <person name="Andreopoulos B."/>
            <person name="Baker S."/>
            <person name="Barry K."/>
            <person name="Bills G."/>
            <person name="Bluhm B."/>
            <person name="Cannon C."/>
            <person name="Castanera R."/>
            <person name="Culley D."/>
            <person name="Daum C."/>
            <person name="Ezra D."/>
            <person name="Gonzalez J."/>
            <person name="Henrissat B."/>
            <person name="Kuo A."/>
            <person name="Liang C."/>
            <person name="Lipzen A."/>
            <person name="Lutzoni F."/>
            <person name="Magnuson J."/>
            <person name="Mondo S."/>
            <person name="Nolan M."/>
            <person name="Ohm R."/>
            <person name="Pangilinan J."/>
            <person name="Park H.-J."/>
            <person name="Ramirez L."/>
            <person name="Alfaro M."/>
            <person name="Sun H."/>
            <person name="Tritt A."/>
            <person name="Yoshinaga Y."/>
            <person name="Zwiers L.-H."/>
            <person name="Turgeon B."/>
            <person name="Goodwin S."/>
            <person name="Spatafora J."/>
            <person name="Crous P."/>
            <person name="Grigoriev I."/>
        </authorList>
    </citation>
    <scope>NUCLEOTIDE SEQUENCE</scope>
    <source>
        <strain evidence="2">CBS 121410</strain>
    </source>
</reference>
<dbReference type="AlphaFoldDB" id="A0A6A5YE46"/>
<organism evidence="2 3">
    <name type="scientific">Saccharata proteae CBS 121410</name>
    <dbReference type="NCBI Taxonomy" id="1314787"/>
    <lineage>
        <taxon>Eukaryota</taxon>
        <taxon>Fungi</taxon>
        <taxon>Dikarya</taxon>
        <taxon>Ascomycota</taxon>
        <taxon>Pezizomycotina</taxon>
        <taxon>Dothideomycetes</taxon>
        <taxon>Dothideomycetes incertae sedis</taxon>
        <taxon>Botryosphaeriales</taxon>
        <taxon>Saccharataceae</taxon>
        <taxon>Saccharata</taxon>
    </lineage>
</organism>
<feature type="compositionally biased region" description="Polar residues" evidence="1">
    <location>
        <begin position="15"/>
        <end position="25"/>
    </location>
</feature>
<feature type="region of interest" description="Disordered" evidence="1">
    <location>
        <begin position="128"/>
        <end position="150"/>
    </location>
</feature>
<accession>A0A6A5YE46</accession>
<protein>
    <submittedName>
        <fullName evidence="2">Uncharacterized protein</fullName>
    </submittedName>
</protein>
<evidence type="ECO:0000256" key="1">
    <source>
        <dbReference type="SAM" id="MobiDB-lite"/>
    </source>
</evidence>
<dbReference type="Proteomes" id="UP000799776">
    <property type="component" value="Unassembled WGS sequence"/>
</dbReference>
<sequence length="171" mass="17955">MSAQSAWRRQSSQQPNSGQRGSHSQAHSRDRSAGGRSGANTPTAGSRHGVSSYAGNAWGGDKGKGEGQRQQGGQRAGAVGPSTAAGPAQPPQEAHTPVRGFNAKETKEFLKSRYQAAQFATTTSTLHKVQGDLGQRNSGPWGSKPNAMANGQDFWVQLRKQVSNLESGKAS</sequence>
<dbReference type="EMBL" id="ML978714">
    <property type="protein sequence ID" value="KAF2089240.1"/>
    <property type="molecule type" value="Genomic_DNA"/>
</dbReference>
<dbReference type="OrthoDB" id="5598843at2759"/>
<keyword evidence="3" id="KW-1185">Reference proteome</keyword>